<dbReference type="InterPro" id="IPR006641">
    <property type="entry name" value="YqgF/RNaseH-like_dom"/>
</dbReference>
<reference evidence="7 8" key="1">
    <citation type="submission" date="2016-10" db="EMBL/GenBank/DDBJ databases">
        <authorList>
            <person name="de Groot N.N."/>
        </authorList>
    </citation>
    <scope>NUCLEOTIDE SEQUENCE [LARGE SCALE GENOMIC DNA]</scope>
    <source>
        <strain evidence="7 8">CGMCC 4.3143</strain>
    </source>
</reference>
<keyword evidence="1 5" id="KW-0963">Cytoplasm</keyword>
<comment type="similarity">
    <text evidence="5">Belongs to the YqgF HJR family.</text>
</comment>
<dbReference type="InterPro" id="IPR037027">
    <property type="entry name" value="YqgF/RNaseH-like_dom_sf"/>
</dbReference>
<protein>
    <recommendedName>
        <fullName evidence="5">Putative pre-16S rRNA nuclease</fullName>
        <ecNumber evidence="5">3.1.-.-</ecNumber>
    </recommendedName>
</protein>
<feature type="domain" description="YqgF/RNase H-like" evidence="6">
    <location>
        <begin position="22"/>
        <end position="120"/>
    </location>
</feature>
<proteinExistence type="inferred from homology"/>
<dbReference type="GO" id="GO:0016788">
    <property type="term" value="F:hydrolase activity, acting on ester bonds"/>
    <property type="evidence" value="ECO:0007669"/>
    <property type="project" value="UniProtKB-UniRule"/>
</dbReference>
<dbReference type="GO" id="GO:0005829">
    <property type="term" value="C:cytosol"/>
    <property type="evidence" value="ECO:0007669"/>
    <property type="project" value="TreeGrafter"/>
</dbReference>
<dbReference type="STRING" id="366584.SAMN05216377_103267"/>
<dbReference type="PANTHER" id="PTHR33317">
    <property type="entry name" value="POLYNUCLEOTIDYL TRANSFERASE, RIBONUCLEASE H-LIKE SUPERFAMILY PROTEIN"/>
    <property type="match status" value="1"/>
</dbReference>
<comment type="subcellular location">
    <subcellularLocation>
        <location evidence="5">Cytoplasm</location>
    </subcellularLocation>
</comment>
<dbReference type="SUPFAM" id="SSF53098">
    <property type="entry name" value="Ribonuclease H-like"/>
    <property type="match status" value="1"/>
</dbReference>
<keyword evidence="2 5" id="KW-0690">Ribosome biogenesis</keyword>
<dbReference type="CDD" id="cd16964">
    <property type="entry name" value="YqgF"/>
    <property type="match status" value="1"/>
</dbReference>
<sequence length="154" mass="16182">MGVPSVTGPVGPTGVRMITPRGRRLGVDVGSVRVGTALCDPDGLVATPLETVPRADAARRIAELVEEHLVVEVVLGLPRTLAGREGPAAEAALAFRDELTLVVPAVPVVLQDERLTTVVATQQLRGRVKGRRQRAVIDQAAAVAILQGYLDSRG</sequence>
<dbReference type="EMBL" id="FNBE01000003">
    <property type="protein sequence ID" value="SDF10527.1"/>
    <property type="molecule type" value="Genomic_DNA"/>
</dbReference>
<keyword evidence="8" id="KW-1185">Reference proteome</keyword>
<organism evidence="7 8">
    <name type="scientific">Pseudonocardia oroxyli</name>
    <dbReference type="NCBI Taxonomy" id="366584"/>
    <lineage>
        <taxon>Bacteria</taxon>
        <taxon>Bacillati</taxon>
        <taxon>Actinomycetota</taxon>
        <taxon>Actinomycetes</taxon>
        <taxon>Pseudonocardiales</taxon>
        <taxon>Pseudonocardiaceae</taxon>
        <taxon>Pseudonocardia</taxon>
    </lineage>
</organism>
<dbReference type="AlphaFoldDB" id="A0A1G7ICQ5"/>
<dbReference type="InterPro" id="IPR012337">
    <property type="entry name" value="RNaseH-like_sf"/>
</dbReference>
<dbReference type="SMART" id="SM00732">
    <property type="entry name" value="YqgFc"/>
    <property type="match status" value="1"/>
</dbReference>
<dbReference type="Gene3D" id="3.30.420.140">
    <property type="entry name" value="YqgF/RNase H-like domain"/>
    <property type="match status" value="1"/>
</dbReference>
<dbReference type="EC" id="3.1.-.-" evidence="5"/>
<accession>A0A1G7ICQ5</accession>
<evidence type="ECO:0000256" key="3">
    <source>
        <dbReference type="ARBA" id="ARBA00022722"/>
    </source>
</evidence>
<keyword evidence="4 5" id="KW-0378">Hydrolase</keyword>
<gene>
    <name evidence="7" type="ORF">SAMN05216377_103267</name>
</gene>
<evidence type="ECO:0000256" key="4">
    <source>
        <dbReference type="ARBA" id="ARBA00022801"/>
    </source>
</evidence>
<dbReference type="HAMAP" id="MF_00651">
    <property type="entry name" value="Nuclease_YqgF"/>
    <property type="match status" value="1"/>
</dbReference>
<dbReference type="GO" id="GO:0004518">
    <property type="term" value="F:nuclease activity"/>
    <property type="evidence" value="ECO:0007669"/>
    <property type="project" value="UniProtKB-KW"/>
</dbReference>
<evidence type="ECO:0000313" key="8">
    <source>
        <dbReference type="Proteomes" id="UP000198967"/>
    </source>
</evidence>
<evidence type="ECO:0000313" key="7">
    <source>
        <dbReference type="EMBL" id="SDF10527.1"/>
    </source>
</evidence>
<evidence type="ECO:0000256" key="1">
    <source>
        <dbReference type="ARBA" id="ARBA00022490"/>
    </source>
</evidence>
<dbReference type="PANTHER" id="PTHR33317:SF4">
    <property type="entry name" value="POLYNUCLEOTIDYL TRANSFERASE, RIBONUCLEASE H-LIKE SUPERFAMILY PROTEIN"/>
    <property type="match status" value="1"/>
</dbReference>
<dbReference type="NCBIfam" id="TIGR00250">
    <property type="entry name" value="RNAse_H_YqgF"/>
    <property type="match status" value="1"/>
</dbReference>
<dbReference type="Proteomes" id="UP000198967">
    <property type="component" value="Unassembled WGS sequence"/>
</dbReference>
<keyword evidence="3 5" id="KW-0540">Nuclease</keyword>
<evidence type="ECO:0000256" key="5">
    <source>
        <dbReference type="HAMAP-Rule" id="MF_00651"/>
    </source>
</evidence>
<dbReference type="InterPro" id="IPR005227">
    <property type="entry name" value="YqgF"/>
</dbReference>
<dbReference type="Pfam" id="PF03652">
    <property type="entry name" value="RuvX"/>
    <property type="match status" value="1"/>
</dbReference>
<dbReference type="GO" id="GO:0000967">
    <property type="term" value="P:rRNA 5'-end processing"/>
    <property type="evidence" value="ECO:0007669"/>
    <property type="project" value="UniProtKB-UniRule"/>
</dbReference>
<evidence type="ECO:0000259" key="6">
    <source>
        <dbReference type="SMART" id="SM00732"/>
    </source>
</evidence>
<comment type="function">
    <text evidence="5">Could be a nuclease involved in processing of the 5'-end of pre-16S rRNA.</text>
</comment>
<evidence type="ECO:0000256" key="2">
    <source>
        <dbReference type="ARBA" id="ARBA00022517"/>
    </source>
</evidence>
<name>A0A1G7ICQ5_PSEOR</name>